<evidence type="ECO:0000256" key="2">
    <source>
        <dbReference type="ARBA" id="ARBA00022525"/>
    </source>
</evidence>
<dbReference type="GO" id="GO:0019957">
    <property type="term" value="F:C-C chemokine binding"/>
    <property type="evidence" value="ECO:0007669"/>
    <property type="project" value="InterPro"/>
</dbReference>
<feature type="non-terminal residue" evidence="7">
    <location>
        <position position="123"/>
    </location>
</feature>
<evidence type="ECO:0000313" key="7">
    <source>
        <dbReference type="EMBL" id="JAT92599.1"/>
    </source>
</evidence>
<reference evidence="7" key="1">
    <citation type="journal article" date="2017" name="Front. Cell. Infect. Microbiol.">
        <title>The Distinct Transcriptional Response of the Midgut of Amblyomma sculptum and Amblyomma aureolatum Ticks to Rickettsia rickettsii Correlates to Their Differences in Susceptibility to Infection.</title>
        <authorList>
            <person name="Martins L.A."/>
            <person name="Galletti M.F.B.M."/>
            <person name="Ribeiro J.M."/>
            <person name="Fujita A."/>
            <person name="Costa F.B."/>
            <person name="Labruna M.B."/>
            <person name="Daffre S."/>
            <person name="Fogaca A.C."/>
        </authorList>
    </citation>
    <scope>NUCLEOTIDE SEQUENCE</scope>
</reference>
<sequence>PGCGDAGTTAGPPADQPTHYAVRTYRGRCTLMVIGTWMTKEDQNRLKGRLRWERPSSGKVTFPAACQKSCNGTLKNLPEGFPCRKVVGHLDGRRNHMKNGCLLGRCVSGQCVSDGRQISCYLP</sequence>
<evidence type="ECO:0000256" key="6">
    <source>
        <dbReference type="RuleBase" id="RU369006"/>
    </source>
</evidence>
<evidence type="ECO:0000256" key="3">
    <source>
        <dbReference type="ARBA" id="ARBA00022729"/>
    </source>
</evidence>
<evidence type="ECO:0000256" key="4">
    <source>
        <dbReference type="ARBA" id="ARBA00023157"/>
    </source>
</evidence>
<accession>A0A1E1X008</accession>
<evidence type="ECO:0000256" key="1">
    <source>
        <dbReference type="ARBA" id="ARBA00004613"/>
    </source>
</evidence>
<keyword evidence="3 6" id="KW-0732">Signal</keyword>
<comment type="subcellular location">
    <subcellularLocation>
        <location evidence="1 6">Secreted</location>
    </subcellularLocation>
</comment>
<keyword evidence="5 6" id="KW-0325">Glycoprotein</keyword>
<dbReference type="InterPro" id="IPR045797">
    <property type="entry name" value="EVA_Class_A"/>
</dbReference>
<organism evidence="7">
    <name type="scientific">Amblyomma aureolatum</name>
    <dbReference type="NCBI Taxonomy" id="187763"/>
    <lineage>
        <taxon>Eukaryota</taxon>
        <taxon>Metazoa</taxon>
        <taxon>Ecdysozoa</taxon>
        <taxon>Arthropoda</taxon>
        <taxon>Chelicerata</taxon>
        <taxon>Arachnida</taxon>
        <taxon>Acari</taxon>
        <taxon>Parasitiformes</taxon>
        <taxon>Ixodida</taxon>
        <taxon>Ixodoidea</taxon>
        <taxon>Ixodidae</taxon>
        <taxon>Amblyomminae</taxon>
        <taxon>Amblyomma</taxon>
    </lineage>
</organism>
<proteinExistence type="evidence at transcript level"/>
<keyword evidence="4 6" id="KW-1015">Disulfide bond</keyword>
<keyword evidence="2 6" id="KW-0964">Secreted</keyword>
<name>A0A1E1X008_9ACAR</name>
<comment type="function">
    <text evidence="6">Salivary chemokine-binding protein which binds to host chemokines.</text>
</comment>
<feature type="non-terminal residue" evidence="7">
    <location>
        <position position="1"/>
    </location>
</feature>
<dbReference type="Pfam" id="PF19429">
    <property type="entry name" value="EVA_Class_A"/>
    <property type="match status" value="1"/>
</dbReference>
<dbReference type="Gene3D" id="2.30.130.100">
    <property type="match status" value="1"/>
</dbReference>
<dbReference type="AlphaFoldDB" id="A0A1E1X008"/>
<dbReference type="EMBL" id="GFAC01006589">
    <property type="protein sequence ID" value="JAT92599.1"/>
    <property type="molecule type" value="mRNA"/>
</dbReference>
<evidence type="ECO:0000256" key="5">
    <source>
        <dbReference type="ARBA" id="ARBA00023180"/>
    </source>
</evidence>
<dbReference type="GO" id="GO:0005576">
    <property type="term" value="C:extracellular region"/>
    <property type="evidence" value="ECO:0007669"/>
    <property type="project" value="UniProtKB-SubCell"/>
</dbReference>
<protein>
    <recommendedName>
        <fullName evidence="6">Evasin</fullName>
    </recommendedName>
</protein>